<evidence type="ECO:0000313" key="1">
    <source>
        <dbReference type="EMBL" id="CCI88590.1"/>
    </source>
</evidence>
<organism evidence="1 2">
    <name type="scientific">Yersinia phage phiR1-RT</name>
    <dbReference type="NCBI Taxonomy" id="1206558"/>
    <lineage>
        <taxon>Viruses</taxon>
        <taxon>Duplodnaviria</taxon>
        <taxon>Heunggongvirae</taxon>
        <taxon>Uroviricota</taxon>
        <taxon>Caudoviricetes</taxon>
        <taxon>Pantevenvirales</taxon>
        <taxon>Straboviridae</taxon>
        <taxon>Tevenvirinae</taxon>
        <taxon>Tegunavirus</taxon>
        <taxon>Tegunavirus r1rt</taxon>
    </lineage>
</organism>
<reference evidence="1 2" key="1">
    <citation type="submission" date="2012-06" db="EMBL/GenBank/DDBJ databases">
        <title>Genomic characterization of five bacteriophages specific for Yersinia species.</title>
        <authorList>
            <person name="Skurnik M."/>
            <person name="Nawaz A."/>
            <person name="Happonen L."/>
            <person name="Butcher S."/>
            <person name="Mattinen L."/>
        </authorList>
    </citation>
    <scope>NUCLEOTIDE SEQUENCE [LARGE SCALE GENOMIC DNA]</scope>
</reference>
<keyword evidence="2" id="KW-1185">Reference proteome</keyword>
<dbReference type="Proteomes" id="UP000002909">
    <property type="component" value="Segment"/>
</dbReference>
<proteinExistence type="predicted"/>
<gene>
    <name evidence="1" type="primary">g016</name>
    <name evidence="1" type="ORF">BN80_016</name>
</gene>
<dbReference type="RefSeq" id="YP_007235849.1">
    <property type="nucleotide sequence ID" value="NC_019909.1"/>
</dbReference>
<name>I7KQZ3_BPPR1</name>
<evidence type="ECO:0000313" key="2">
    <source>
        <dbReference type="Proteomes" id="UP000002909"/>
    </source>
</evidence>
<organismHost>
    <name type="scientific">Yersinia enterocolitica</name>
    <dbReference type="NCBI Taxonomy" id="630"/>
</organismHost>
<sequence length="118" mass="12997">MKFRIGHTVEVVGSHNPNSGKTGVIISLPGVLPEPFNKTHAIVSINDYQYSVKLTDLKRVRIEPAFAVQDEVVVNTYTHPMNGATGVVVQKWHSGGRSQYLVVDGNYGIFNEDELSSK</sequence>
<dbReference type="EMBL" id="HE956709">
    <property type="protein sequence ID" value="CCI88590.1"/>
    <property type="molecule type" value="Genomic_DNA"/>
</dbReference>
<dbReference type="GeneID" id="14295500"/>
<protein>
    <submittedName>
        <fullName evidence="1">Uncharacterized protein</fullName>
    </submittedName>
</protein>
<accession>I7KQZ3</accession>
<dbReference type="KEGG" id="vg:14295500"/>